<keyword evidence="7 9" id="KW-0057">Aromatic amino acid biosynthesis</keyword>
<dbReference type="InterPro" id="IPR001468">
    <property type="entry name" value="Indole-3-GlycerolPSynthase_CS"/>
</dbReference>
<dbReference type="InterPro" id="IPR011060">
    <property type="entry name" value="RibuloseP-bd_barrel"/>
</dbReference>
<reference evidence="12" key="4">
    <citation type="submission" date="2020-10" db="EMBL/GenBank/DDBJ databases">
        <authorList>
            <person name="Bassil N.M."/>
            <person name="Lloyd J.R."/>
        </authorList>
    </citation>
    <scope>NUCLEOTIDE SEQUENCE</scope>
    <source>
        <strain evidence="12">NB2006</strain>
    </source>
</reference>
<evidence type="ECO:0000256" key="4">
    <source>
        <dbReference type="ARBA" id="ARBA00022605"/>
    </source>
</evidence>
<evidence type="ECO:0000256" key="8">
    <source>
        <dbReference type="ARBA" id="ARBA00023239"/>
    </source>
</evidence>
<evidence type="ECO:0000256" key="5">
    <source>
        <dbReference type="ARBA" id="ARBA00022793"/>
    </source>
</evidence>
<keyword evidence="8 9" id="KW-0456">Lyase</keyword>
<dbReference type="NCBIfam" id="NF001377">
    <property type="entry name" value="PRK00278.2-4"/>
    <property type="match status" value="1"/>
</dbReference>
<evidence type="ECO:0000259" key="10">
    <source>
        <dbReference type="Pfam" id="PF00218"/>
    </source>
</evidence>
<evidence type="ECO:0000256" key="9">
    <source>
        <dbReference type="HAMAP-Rule" id="MF_00134"/>
    </source>
</evidence>
<evidence type="ECO:0000313" key="11">
    <source>
        <dbReference type="EMBL" id="OIJ04256.1"/>
    </source>
</evidence>
<accession>A0A1S2KVV2</accession>
<reference evidence="11 13" key="1">
    <citation type="submission" date="2016-10" db="EMBL/GenBank/DDBJ databases">
        <title>Draft genome sequences of four alkaliphilic bacteria belonging to the Anaerobacillus genus.</title>
        <authorList>
            <person name="Bassil N.M."/>
            <person name="Lloyd J.R."/>
        </authorList>
    </citation>
    <scope>NUCLEOTIDE SEQUENCE [LARGE SCALE GENOMIC DNA]</scope>
    <source>
        <strain evidence="11 13">NB2006</strain>
    </source>
</reference>
<dbReference type="Proteomes" id="UP000180175">
    <property type="component" value="Chromosome"/>
</dbReference>
<protein>
    <recommendedName>
        <fullName evidence="9">Indole-3-glycerol phosphate synthase</fullName>
        <shortName evidence="9">IGPS</shortName>
        <ecNumber evidence="9">4.1.1.48</ecNumber>
    </recommendedName>
</protein>
<reference evidence="12 13" key="2">
    <citation type="journal article" date="2017" name="Genome Announc.">
        <title>Draft Genome Sequences of Four Alkaliphilic Bacteria Belonging to the Anaerobacillus Genus.</title>
        <authorList>
            <person name="Bassil N.M."/>
            <person name="Lloyd J.R."/>
        </authorList>
    </citation>
    <scope>NUCLEOTIDE SEQUENCE [LARGE SCALE GENOMIC DNA]</scope>
    <source>
        <strain evidence="12 13">NB2006</strain>
    </source>
</reference>
<evidence type="ECO:0000256" key="2">
    <source>
        <dbReference type="ARBA" id="ARBA00004696"/>
    </source>
</evidence>
<keyword evidence="13" id="KW-1185">Reference proteome</keyword>
<dbReference type="GO" id="GO:0004640">
    <property type="term" value="F:phosphoribosylanthranilate isomerase activity"/>
    <property type="evidence" value="ECO:0007669"/>
    <property type="project" value="TreeGrafter"/>
</dbReference>
<dbReference type="GO" id="GO:0004425">
    <property type="term" value="F:indole-3-glycerol-phosphate synthase activity"/>
    <property type="evidence" value="ECO:0007669"/>
    <property type="project" value="UniProtKB-UniRule"/>
</dbReference>
<comment type="similarity">
    <text evidence="3 9">Belongs to the TrpC family.</text>
</comment>
<organism evidence="11 13">
    <name type="scientific">Anaerobacillus isosaccharinicus</name>
    <dbReference type="NCBI Taxonomy" id="1532552"/>
    <lineage>
        <taxon>Bacteria</taxon>
        <taxon>Bacillati</taxon>
        <taxon>Bacillota</taxon>
        <taxon>Bacilli</taxon>
        <taxon>Bacillales</taxon>
        <taxon>Bacillaceae</taxon>
        <taxon>Anaerobacillus</taxon>
    </lineage>
</organism>
<dbReference type="AlphaFoldDB" id="A0A1S2KVV2"/>
<dbReference type="Gene3D" id="3.20.20.70">
    <property type="entry name" value="Aldolase class I"/>
    <property type="match status" value="1"/>
</dbReference>
<dbReference type="PANTHER" id="PTHR22854">
    <property type="entry name" value="TRYPTOPHAN BIOSYNTHESIS PROTEIN"/>
    <property type="match status" value="1"/>
</dbReference>
<dbReference type="HAMAP" id="MF_00134_B">
    <property type="entry name" value="IGPS_B"/>
    <property type="match status" value="1"/>
</dbReference>
<keyword evidence="4 9" id="KW-0028">Amino-acid biosynthesis</keyword>
<sequence length="256" mass="28850">MLDRIVAVKKQEVRVLQLKEQVDVVRYSLFERLKNPNRKLGLIAEVKKASPSKGIIKKDFEPLNIAMQYEEGGADALSVLTDEQFFLGHHSYLTTIKRQVGLPVLRKDFIIDSKQIEESVRIGADAILLIATILEKNQIHELYEEAYEKGLECLVEVHSHADVEKVFSKLRPQLLGINNRNLQTFETDLNQTIEISRQLPKDQFVISESGIVDGSDLTQLQGYAKAILVGETLMRAGTPLIGIETLFGELNHDSLT</sequence>
<dbReference type="OrthoDB" id="9804217at2"/>
<proteinExistence type="inferred from homology"/>
<dbReference type="KEGG" id="aia:AWH56_024855"/>
<feature type="domain" description="Indole-3-glycerol phosphate synthase" evidence="10">
    <location>
        <begin position="6"/>
        <end position="236"/>
    </location>
</feature>
<dbReference type="InterPro" id="IPR013798">
    <property type="entry name" value="Indole-3-glycerol_P_synth_dom"/>
</dbReference>
<dbReference type="EMBL" id="CP063356">
    <property type="protein sequence ID" value="QOY35844.1"/>
    <property type="molecule type" value="Genomic_DNA"/>
</dbReference>
<keyword evidence="5 9" id="KW-0210">Decarboxylase</keyword>
<dbReference type="PROSITE" id="PS00614">
    <property type="entry name" value="IGPS"/>
    <property type="match status" value="1"/>
</dbReference>
<reference evidence="12 13" key="3">
    <citation type="journal article" date="2019" name="Int. J. Syst. Evol. Microbiol.">
        <title>Anaerobacillus isosaccharinicus sp. nov., an alkaliphilic bacterium which degrades isosaccharinic acid.</title>
        <authorList>
            <person name="Bassil N.M."/>
            <person name="Lloyd J.R."/>
        </authorList>
    </citation>
    <scope>NUCLEOTIDE SEQUENCE [LARGE SCALE GENOMIC DNA]</scope>
    <source>
        <strain evidence="12 13">NB2006</strain>
    </source>
</reference>
<gene>
    <name evidence="9 12" type="primary">trpC</name>
    <name evidence="12" type="ORF">AWH56_024855</name>
    <name evidence="11" type="ORF">AWH56_23700</name>
</gene>
<dbReference type="GO" id="GO:0000162">
    <property type="term" value="P:L-tryptophan biosynthetic process"/>
    <property type="evidence" value="ECO:0007669"/>
    <property type="project" value="UniProtKB-UniRule"/>
</dbReference>
<name>A0A1S2KVV2_9BACI</name>
<dbReference type="InterPro" id="IPR013785">
    <property type="entry name" value="Aldolase_TIM"/>
</dbReference>
<evidence type="ECO:0000256" key="1">
    <source>
        <dbReference type="ARBA" id="ARBA00001633"/>
    </source>
</evidence>
<evidence type="ECO:0000256" key="3">
    <source>
        <dbReference type="ARBA" id="ARBA00008737"/>
    </source>
</evidence>
<dbReference type="Pfam" id="PF00218">
    <property type="entry name" value="IGPS"/>
    <property type="match status" value="1"/>
</dbReference>
<dbReference type="InterPro" id="IPR045186">
    <property type="entry name" value="Indole-3-glycerol_P_synth"/>
</dbReference>
<evidence type="ECO:0000256" key="6">
    <source>
        <dbReference type="ARBA" id="ARBA00022822"/>
    </source>
</evidence>
<dbReference type="UniPathway" id="UPA00035">
    <property type="reaction ID" value="UER00043"/>
</dbReference>
<dbReference type="SUPFAM" id="SSF51366">
    <property type="entry name" value="Ribulose-phoshate binding barrel"/>
    <property type="match status" value="1"/>
</dbReference>
<dbReference type="EMBL" id="LQXD01000202">
    <property type="protein sequence ID" value="OIJ04256.1"/>
    <property type="molecule type" value="Genomic_DNA"/>
</dbReference>
<dbReference type="FunFam" id="3.20.20.70:FF:000024">
    <property type="entry name" value="Indole-3-glycerol phosphate synthase"/>
    <property type="match status" value="1"/>
</dbReference>
<dbReference type="PANTHER" id="PTHR22854:SF2">
    <property type="entry name" value="INDOLE-3-GLYCEROL-PHOSPHATE SYNTHASE"/>
    <property type="match status" value="1"/>
</dbReference>
<comment type="pathway">
    <text evidence="2 9">Amino-acid biosynthesis; L-tryptophan biosynthesis; L-tryptophan from chorismate: step 4/5.</text>
</comment>
<evidence type="ECO:0000256" key="7">
    <source>
        <dbReference type="ARBA" id="ARBA00023141"/>
    </source>
</evidence>
<evidence type="ECO:0000313" key="12">
    <source>
        <dbReference type="EMBL" id="QOY35844.1"/>
    </source>
</evidence>
<keyword evidence="6 9" id="KW-0822">Tryptophan biosynthesis</keyword>
<comment type="catalytic activity">
    <reaction evidence="1 9">
        <text>1-(2-carboxyphenylamino)-1-deoxy-D-ribulose 5-phosphate + H(+) = (1S,2R)-1-C-(indol-3-yl)glycerol 3-phosphate + CO2 + H2O</text>
        <dbReference type="Rhea" id="RHEA:23476"/>
        <dbReference type="ChEBI" id="CHEBI:15377"/>
        <dbReference type="ChEBI" id="CHEBI:15378"/>
        <dbReference type="ChEBI" id="CHEBI:16526"/>
        <dbReference type="ChEBI" id="CHEBI:58613"/>
        <dbReference type="ChEBI" id="CHEBI:58866"/>
        <dbReference type="EC" id="4.1.1.48"/>
    </reaction>
</comment>
<dbReference type="EC" id="4.1.1.48" evidence="9"/>
<dbReference type="RefSeq" id="WP_071319391.1">
    <property type="nucleotide sequence ID" value="NZ_CP063356.2"/>
</dbReference>
<evidence type="ECO:0000313" key="13">
    <source>
        <dbReference type="Proteomes" id="UP000180175"/>
    </source>
</evidence>
<dbReference type="CDD" id="cd00331">
    <property type="entry name" value="IGPS"/>
    <property type="match status" value="1"/>
</dbReference>